<gene>
    <name evidence="1" type="ORF">HINF_LOCUS13340</name>
</gene>
<dbReference type="EMBL" id="CAXDID020000031">
    <property type="protein sequence ID" value="CAL5994008.1"/>
    <property type="molecule type" value="Genomic_DNA"/>
</dbReference>
<evidence type="ECO:0000313" key="1">
    <source>
        <dbReference type="EMBL" id="CAL5994008.1"/>
    </source>
</evidence>
<dbReference type="Proteomes" id="UP001642409">
    <property type="component" value="Unassembled WGS sequence"/>
</dbReference>
<comment type="caution">
    <text evidence="1">The sequence shown here is derived from an EMBL/GenBank/DDBJ whole genome shotgun (WGS) entry which is preliminary data.</text>
</comment>
<proteinExistence type="predicted"/>
<accession>A0ABP1HGH7</accession>
<organism evidence="1 2">
    <name type="scientific">Hexamita inflata</name>
    <dbReference type="NCBI Taxonomy" id="28002"/>
    <lineage>
        <taxon>Eukaryota</taxon>
        <taxon>Metamonada</taxon>
        <taxon>Diplomonadida</taxon>
        <taxon>Hexamitidae</taxon>
        <taxon>Hexamitinae</taxon>
        <taxon>Hexamita</taxon>
    </lineage>
</organism>
<keyword evidence="2" id="KW-1185">Reference proteome</keyword>
<sequence>MYYLFQPENENGPLDFKVRPSHFNETVIQILQTGETVNVKFQLNAVNYNQIKENPSADYVISFNSQFYYPGVIPVIQHVSMDTEDNQIFRILKSKLILLSAKTCA</sequence>
<protein>
    <submittedName>
        <fullName evidence="1">Hypothetical_protein</fullName>
    </submittedName>
</protein>
<name>A0ABP1HGH7_9EUKA</name>
<reference evidence="1 2" key="1">
    <citation type="submission" date="2024-07" db="EMBL/GenBank/DDBJ databases">
        <authorList>
            <person name="Akdeniz Z."/>
        </authorList>
    </citation>
    <scope>NUCLEOTIDE SEQUENCE [LARGE SCALE GENOMIC DNA]</scope>
</reference>
<evidence type="ECO:0000313" key="2">
    <source>
        <dbReference type="Proteomes" id="UP001642409"/>
    </source>
</evidence>